<dbReference type="AlphaFoldDB" id="A0AAX4HR28"/>
<evidence type="ECO:0000313" key="2">
    <source>
        <dbReference type="Proteomes" id="UP001324634"/>
    </source>
</evidence>
<sequence length="115" mass="13661">MDKLTLLFEEFIMKAITMTEAILECDFSQGTQLDSFTENRERLLQIIEKISVQIDWNEVTDEKRADLNRQIEYIKKLDEKLLVKLQEYQATLKLEIDQTSRSRENIKGYNLNDVK</sequence>
<dbReference type="Proteomes" id="UP001324634">
    <property type="component" value="Chromosome"/>
</dbReference>
<accession>A0AAX4HR28</accession>
<evidence type="ECO:0000313" key="1">
    <source>
        <dbReference type="EMBL" id="WPU65505.1"/>
    </source>
</evidence>
<name>A0AAX4HR28_9BACT</name>
<proteinExistence type="predicted"/>
<protein>
    <recommendedName>
        <fullName evidence="3">Flagellar protein FliT</fullName>
    </recommendedName>
</protein>
<gene>
    <name evidence="1" type="ORF">SOO65_01970</name>
</gene>
<organism evidence="1 2">
    <name type="scientific">Peredibacter starrii</name>
    <dbReference type="NCBI Taxonomy" id="28202"/>
    <lineage>
        <taxon>Bacteria</taxon>
        <taxon>Pseudomonadati</taxon>
        <taxon>Bdellovibrionota</taxon>
        <taxon>Bacteriovoracia</taxon>
        <taxon>Bacteriovoracales</taxon>
        <taxon>Bacteriovoracaceae</taxon>
        <taxon>Peredibacter</taxon>
    </lineage>
</organism>
<reference evidence="1 2" key="1">
    <citation type="submission" date="2023-11" db="EMBL/GenBank/DDBJ databases">
        <title>Peredibacter starrii A3.12.</title>
        <authorList>
            <person name="Mitchell R.J."/>
        </authorList>
    </citation>
    <scope>NUCLEOTIDE SEQUENCE [LARGE SCALE GENOMIC DNA]</scope>
    <source>
        <strain evidence="1 2">A3.12</strain>
    </source>
</reference>
<dbReference type="RefSeq" id="WP_321396103.1">
    <property type="nucleotide sequence ID" value="NZ_CP139487.1"/>
</dbReference>
<keyword evidence="2" id="KW-1185">Reference proteome</keyword>
<evidence type="ECO:0008006" key="3">
    <source>
        <dbReference type="Google" id="ProtNLM"/>
    </source>
</evidence>
<dbReference type="KEGG" id="psti:SOO65_01970"/>
<dbReference type="EMBL" id="CP139487">
    <property type="protein sequence ID" value="WPU65505.1"/>
    <property type="molecule type" value="Genomic_DNA"/>
</dbReference>